<evidence type="ECO:0000313" key="2">
    <source>
        <dbReference type="Proteomes" id="UP000663865"/>
    </source>
</evidence>
<dbReference type="EMBL" id="CAJNYV010005785">
    <property type="protein sequence ID" value="CAF3781461.1"/>
    <property type="molecule type" value="Genomic_DNA"/>
</dbReference>
<evidence type="ECO:0000313" key="1">
    <source>
        <dbReference type="EMBL" id="CAF3781461.1"/>
    </source>
</evidence>
<name>A0A819AAL0_9BILA</name>
<comment type="caution">
    <text evidence="1">The sequence shown here is derived from an EMBL/GenBank/DDBJ whole genome shotgun (WGS) entry which is preliminary data.</text>
</comment>
<protein>
    <submittedName>
        <fullName evidence="1">Uncharacterized protein</fullName>
    </submittedName>
</protein>
<accession>A0A819AAL0</accession>
<sequence>MNASSIVRLAAKYESRSMKSLTIGADGRSNTTLNRRALTSFGKFQRLERFELFSNHGDVYNEDEIWCGATTAQDDDDNNEEDEDDDEDAVQLFLTGDENSDENENECSEIFFPSTMTSFNLRGCFADPKRGGSLSADGKKGNAQALVDQRRAQLRCFEDVGGFSFVDVVAGSLAFTIVRSSRSVVVGARRGRAVRQNRAGLFQIVSQHQQPQSRFDFEQVQKFKKSIGGAMRQSLRTRYSEF</sequence>
<organism evidence="1 2">
    <name type="scientific">Rotaria socialis</name>
    <dbReference type="NCBI Taxonomy" id="392032"/>
    <lineage>
        <taxon>Eukaryota</taxon>
        <taxon>Metazoa</taxon>
        <taxon>Spiralia</taxon>
        <taxon>Gnathifera</taxon>
        <taxon>Rotifera</taxon>
        <taxon>Eurotatoria</taxon>
        <taxon>Bdelloidea</taxon>
        <taxon>Philodinida</taxon>
        <taxon>Philodinidae</taxon>
        <taxon>Rotaria</taxon>
    </lineage>
</organism>
<dbReference type="AlphaFoldDB" id="A0A819AAL0"/>
<reference evidence="1" key="1">
    <citation type="submission" date="2021-02" db="EMBL/GenBank/DDBJ databases">
        <authorList>
            <person name="Nowell W R."/>
        </authorList>
    </citation>
    <scope>NUCLEOTIDE SEQUENCE</scope>
</reference>
<dbReference type="Proteomes" id="UP000663865">
    <property type="component" value="Unassembled WGS sequence"/>
</dbReference>
<proteinExistence type="predicted"/>
<gene>
    <name evidence="1" type="ORF">KIK155_LOCUS31382</name>
</gene>